<dbReference type="AlphaFoldDB" id="A0A8T0D9V6"/>
<dbReference type="CDD" id="cd02248">
    <property type="entry name" value="Peptidase_C1A"/>
    <property type="match status" value="1"/>
</dbReference>
<dbReference type="SMART" id="SM00645">
    <property type="entry name" value="Pept_C1"/>
    <property type="match status" value="1"/>
</dbReference>
<dbReference type="InterPro" id="IPR000169">
    <property type="entry name" value="Pept_cys_AS"/>
</dbReference>
<evidence type="ECO:0000256" key="5">
    <source>
        <dbReference type="ARBA" id="ARBA00023145"/>
    </source>
</evidence>
<dbReference type="InterPro" id="IPR039417">
    <property type="entry name" value="Peptidase_C1A_papain-like"/>
</dbReference>
<feature type="chain" id="PRO_5035794309" description="Cathepsin F" evidence="7">
    <location>
        <begin position="24"/>
        <end position="352"/>
    </location>
</feature>
<evidence type="ECO:0000259" key="8">
    <source>
        <dbReference type="SMART" id="SM00645"/>
    </source>
</evidence>
<evidence type="ECO:0008006" key="12">
    <source>
        <dbReference type="Google" id="ProtNLM"/>
    </source>
</evidence>
<name>A0A8T0D9V6_9TREM</name>
<keyword evidence="11" id="KW-1185">Reference proteome</keyword>
<dbReference type="Pfam" id="PF00112">
    <property type="entry name" value="Peptidase_C1"/>
    <property type="match status" value="1"/>
</dbReference>
<proteinExistence type="inferred from homology"/>
<dbReference type="PRINTS" id="PR00705">
    <property type="entry name" value="PAPAIN"/>
</dbReference>
<keyword evidence="7" id="KW-0732">Signal</keyword>
<evidence type="ECO:0000256" key="6">
    <source>
        <dbReference type="ARBA" id="ARBA00023157"/>
    </source>
</evidence>
<dbReference type="Proteomes" id="UP000699462">
    <property type="component" value="Unassembled WGS sequence"/>
</dbReference>
<keyword evidence="2" id="KW-0645">Protease</keyword>
<evidence type="ECO:0000256" key="1">
    <source>
        <dbReference type="ARBA" id="ARBA00008455"/>
    </source>
</evidence>
<dbReference type="GO" id="GO:0008234">
    <property type="term" value="F:cysteine-type peptidase activity"/>
    <property type="evidence" value="ECO:0007669"/>
    <property type="project" value="UniProtKB-KW"/>
</dbReference>
<evidence type="ECO:0000256" key="2">
    <source>
        <dbReference type="ARBA" id="ARBA00022670"/>
    </source>
</evidence>
<evidence type="ECO:0000256" key="4">
    <source>
        <dbReference type="ARBA" id="ARBA00022807"/>
    </source>
</evidence>
<dbReference type="PROSITE" id="PS00640">
    <property type="entry name" value="THIOL_PROTEASE_ASN"/>
    <property type="match status" value="1"/>
</dbReference>
<evidence type="ECO:0000256" key="3">
    <source>
        <dbReference type="ARBA" id="ARBA00022801"/>
    </source>
</evidence>
<dbReference type="InterPro" id="IPR025660">
    <property type="entry name" value="Pept_his_AS"/>
</dbReference>
<dbReference type="InterPro" id="IPR000668">
    <property type="entry name" value="Peptidase_C1A_C"/>
</dbReference>
<dbReference type="GO" id="GO:0006508">
    <property type="term" value="P:proteolysis"/>
    <property type="evidence" value="ECO:0007669"/>
    <property type="project" value="UniProtKB-KW"/>
</dbReference>
<keyword evidence="6" id="KW-1015">Disulfide bond</keyword>
<dbReference type="PROSITE" id="PS00639">
    <property type="entry name" value="THIOL_PROTEASE_HIS"/>
    <property type="match status" value="1"/>
</dbReference>
<dbReference type="InterPro" id="IPR013128">
    <property type="entry name" value="Peptidase_C1A"/>
</dbReference>
<keyword evidence="4" id="KW-0788">Thiol protease</keyword>
<dbReference type="Gene3D" id="3.90.70.10">
    <property type="entry name" value="Cysteine proteinases"/>
    <property type="match status" value="1"/>
</dbReference>
<organism evidence="10 11">
    <name type="scientific">Paragonimus westermani</name>
    <dbReference type="NCBI Taxonomy" id="34504"/>
    <lineage>
        <taxon>Eukaryota</taxon>
        <taxon>Metazoa</taxon>
        <taxon>Spiralia</taxon>
        <taxon>Lophotrochozoa</taxon>
        <taxon>Platyhelminthes</taxon>
        <taxon>Trematoda</taxon>
        <taxon>Digenea</taxon>
        <taxon>Plagiorchiida</taxon>
        <taxon>Troglotremata</taxon>
        <taxon>Troglotrematidae</taxon>
        <taxon>Paragonimus</taxon>
    </lineage>
</organism>
<evidence type="ECO:0000259" key="9">
    <source>
        <dbReference type="SMART" id="SM00848"/>
    </source>
</evidence>
<dbReference type="PANTHER" id="PTHR12411">
    <property type="entry name" value="CYSTEINE PROTEASE FAMILY C1-RELATED"/>
    <property type="match status" value="1"/>
</dbReference>
<evidence type="ECO:0000313" key="11">
    <source>
        <dbReference type="Proteomes" id="UP000699462"/>
    </source>
</evidence>
<comment type="similarity">
    <text evidence="1">Belongs to the peptidase C1 family.</text>
</comment>
<dbReference type="PROSITE" id="PS00139">
    <property type="entry name" value="THIOL_PROTEASE_CYS"/>
    <property type="match status" value="1"/>
</dbReference>
<protein>
    <recommendedName>
        <fullName evidence="12">Cathepsin F</fullName>
    </recommendedName>
</protein>
<evidence type="ECO:0000256" key="7">
    <source>
        <dbReference type="SAM" id="SignalP"/>
    </source>
</evidence>
<comment type="caution">
    <text evidence="10">The sequence shown here is derived from an EMBL/GenBank/DDBJ whole genome shotgun (WGS) entry which is preliminary data.</text>
</comment>
<gene>
    <name evidence="10" type="ORF">P879_08054</name>
</gene>
<dbReference type="Pfam" id="PF08246">
    <property type="entry name" value="Inhibitor_I29"/>
    <property type="match status" value="1"/>
</dbReference>
<dbReference type="EMBL" id="JTDF01011425">
    <property type="protein sequence ID" value="KAF8563578.1"/>
    <property type="molecule type" value="Genomic_DNA"/>
</dbReference>
<evidence type="ECO:0000313" key="10">
    <source>
        <dbReference type="EMBL" id="KAF8563578.1"/>
    </source>
</evidence>
<accession>A0A8T0D9V6</accession>
<dbReference type="SUPFAM" id="SSF54001">
    <property type="entry name" value="Cysteine proteinases"/>
    <property type="match status" value="1"/>
</dbReference>
<reference evidence="10 11" key="1">
    <citation type="submission" date="2019-07" db="EMBL/GenBank/DDBJ databases">
        <title>Annotation for the trematode Paragonimus westermani.</title>
        <authorList>
            <person name="Choi Y.-J."/>
        </authorList>
    </citation>
    <scope>NUCLEOTIDE SEQUENCE [LARGE SCALE GENOMIC DNA]</scope>
    <source>
        <strain evidence="10">180907_Pwestermani</strain>
    </source>
</reference>
<dbReference type="OrthoDB" id="387093at2759"/>
<dbReference type="InterPro" id="IPR038765">
    <property type="entry name" value="Papain-like_cys_pep_sf"/>
</dbReference>
<dbReference type="FunFam" id="3.90.70.10:FF:000138">
    <property type="entry name" value="Cruzipain"/>
    <property type="match status" value="1"/>
</dbReference>
<feature type="domain" description="Peptidase C1A papain C-terminal" evidence="8">
    <location>
        <begin position="130"/>
        <end position="350"/>
    </location>
</feature>
<feature type="domain" description="Cathepsin propeptide inhibitor" evidence="9">
    <location>
        <begin position="45"/>
        <end position="101"/>
    </location>
</feature>
<dbReference type="SMART" id="SM00848">
    <property type="entry name" value="Inhibitor_I29"/>
    <property type="match status" value="1"/>
</dbReference>
<dbReference type="InterPro" id="IPR025661">
    <property type="entry name" value="Pept_asp_AS"/>
</dbReference>
<keyword evidence="5" id="KW-0865">Zymogen</keyword>
<dbReference type="InterPro" id="IPR013201">
    <property type="entry name" value="Prot_inhib_I29"/>
</dbReference>
<feature type="signal peptide" evidence="7">
    <location>
        <begin position="1"/>
        <end position="23"/>
    </location>
</feature>
<sequence length="352" mass="39818">MWFPSTKYLAFCLTVCLLYKVSAQHSEVMSEIRDAFDSIYARTLYEQFKQTYDKRHSPEEDNIRFRIFNHNRIMAQVYQILAGPDAEFGITRFSDLTDEEFRRLYTGLVFEKAAPFTNSEVMTNYNPVSLPSEFDWSKLGAVTSVKDQGPCGSCWAFSALGNVEGQWFRRTGKLISLSAQQLVDCDRKDHGCQGGLMDQAFKAIKSMGGIQSDDSYPYRARRGQCHLDRKRIVAYVNGSLRLPENEYLLAEWLHSNGPISVGINADMLQVGWLIQLIWFYRGGVLRPSSRICPATEIDHGVLLVGFGTEAAGPFWIVKNSWGVDWGEKGYFRISRNTGACGINVYAVSAVIK</sequence>
<keyword evidence="3" id="KW-0378">Hydrolase</keyword>